<name>A0AA86UWW7_9EUKA</name>
<keyword evidence="1" id="KW-0472">Membrane</keyword>
<reference evidence="2" key="1">
    <citation type="submission" date="2023-06" db="EMBL/GenBank/DDBJ databases">
        <authorList>
            <person name="Kurt Z."/>
        </authorList>
    </citation>
    <scope>NUCLEOTIDE SEQUENCE</scope>
</reference>
<dbReference type="EMBL" id="CAXDID020000377">
    <property type="protein sequence ID" value="CAL6084129.1"/>
    <property type="molecule type" value="Genomic_DNA"/>
</dbReference>
<evidence type="ECO:0000313" key="4">
    <source>
        <dbReference type="Proteomes" id="UP001642409"/>
    </source>
</evidence>
<evidence type="ECO:0000256" key="1">
    <source>
        <dbReference type="SAM" id="Phobius"/>
    </source>
</evidence>
<accession>A0AA86UWW7</accession>
<evidence type="ECO:0000313" key="2">
    <source>
        <dbReference type="EMBL" id="CAI9975220.1"/>
    </source>
</evidence>
<organism evidence="2">
    <name type="scientific">Hexamita inflata</name>
    <dbReference type="NCBI Taxonomy" id="28002"/>
    <lineage>
        <taxon>Eukaryota</taxon>
        <taxon>Metamonada</taxon>
        <taxon>Diplomonadida</taxon>
        <taxon>Hexamitidae</taxon>
        <taxon>Hexamitinae</taxon>
        <taxon>Hexamita</taxon>
    </lineage>
</organism>
<dbReference type="Proteomes" id="UP001642409">
    <property type="component" value="Unassembled WGS sequence"/>
</dbReference>
<keyword evidence="4" id="KW-1185">Reference proteome</keyword>
<comment type="caution">
    <text evidence="2">The sequence shown here is derived from an EMBL/GenBank/DDBJ whole genome shotgun (WGS) entry which is preliminary data.</text>
</comment>
<dbReference type="AlphaFoldDB" id="A0AA86UWW7"/>
<protein>
    <submittedName>
        <fullName evidence="3">Hypothetical_protein</fullName>
    </submittedName>
</protein>
<sequence length="168" mass="19215">MPHVRSDYQEKRDTRVGNLTNSEYQFKYVSTVAGILALASSQTSIFRILYLARESYWRLVICYVALFANAVCSFKGKRSECSICAAYLVVVRHFSRNTGVETRADIFCQLLPIRTILKYSDLTNSARTNRRNTTRESAGKTELRHTTYRQTNSCNTTTYTTTKLEAAH</sequence>
<evidence type="ECO:0000313" key="3">
    <source>
        <dbReference type="EMBL" id="CAL6084129.1"/>
    </source>
</evidence>
<dbReference type="EMBL" id="CATOUU010001166">
    <property type="protein sequence ID" value="CAI9975220.1"/>
    <property type="molecule type" value="Genomic_DNA"/>
</dbReference>
<keyword evidence="1" id="KW-1133">Transmembrane helix</keyword>
<reference evidence="3 4" key="2">
    <citation type="submission" date="2024-07" db="EMBL/GenBank/DDBJ databases">
        <authorList>
            <person name="Akdeniz Z."/>
        </authorList>
    </citation>
    <scope>NUCLEOTIDE SEQUENCE [LARGE SCALE GENOMIC DNA]</scope>
</reference>
<keyword evidence="1" id="KW-0812">Transmembrane</keyword>
<gene>
    <name evidence="3" type="ORF">HINF_LOCUS62052</name>
    <name evidence="2" type="ORF">HINF_LOCUS62865</name>
</gene>
<proteinExistence type="predicted"/>
<feature type="transmembrane region" description="Helical" evidence="1">
    <location>
        <begin position="28"/>
        <end position="50"/>
    </location>
</feature>